<dbReference type="PROSITE" id="PS51257">
    <property type="entry name" value="PROKAR_LIPOPROTEIN"/>
    <property type="match status" value="1"/>
</dbReference>
<comment type="caution">
    <text evidence="3">The sequence shown here is derived from an EMBL/GenBank/DDBJ whole genome shotgun (WGS) entry which is preliminary data.</text>
</comment>
<dbReference type="HOGENOM" id="CLU_1033424_0_0_9"/>
<dbReference type="Proteomes" id="UP000014136">
    <property type="component" value="Unassembled WGS sequence"/>
</dbReference>
<dbReference type="OrthoDB" id="2195162at2"/>
<reference evidence="3 4" key="1">
    <citation type="submission" date="2013-03" db="EMBL/GenBank/DDBJ databases">
        <title>The Genome Sequence of Enterococcus saccharolyticus ATCC_43076 (Illumina only assembly).</title>
        <authorList>
            <consortium name="The Broad Institute Genomics Platform"/>
            <consortium name="The Broad Institute Genome Sequencing Center for Infectious Disease"/>
            <person name="Earl A."/>
            <person name="Russ C."/>
            <person name="Gilmore M."/>
            <person name="Surin D."/>
            <person name="Walker B."/>
            <person name="Young S."/>
            <person name="Zeng Q."/>
            <person name="Gargeya S."/>
            <person name="Fitzgerald M."/>
            <person name="Haas B."/>
            <person name="Abouelleil A."/>
            <person name="Allen A.W."/>
            <person name="Alvarado L."/>
            <person name="Arachchi H.M."/>
            <person name="Berlin A.M."/>
            <person name="Chapman S.B."/>
            <person name="Gainer-Dewar J."/>
            <person name="Goldberg J."/>
            <person name="Griggs A."/>
            <person name="Gujja S."/>
            <person name="Hansen M."/>
            <person name="Howarth C."/>
            <person name="Imamovic A."/>
            <person name="Ireland A."/>
            <person name="Larimer J."/>
            <person name="McCowan C."/>
            <person name="Murphy C."/>
            <person name="Pearson M."/>
            <person name="Poon T.W."/>
            <person name="Priest M."/>
            <person name="Roberts A."/>
            <person name="Saif S."/>
            <person name="Shea T."/>
            <person name="Sisk P."/>
            <person name="Sykes S."/>
            <person name="Wortman J."/>
            <person name="Nusbaum C."/>
            <person name="Birren B."/>
        </authorList>
    </citation>
    <scope>NUCLEOTIDE SEQUENCE [LARGE SCALE GENOMIC DNA]</scope>
    <source>
        <strain evidence="3 4">ATCC 43076</strain>
    </source>
</reference>
<keyword evidence="2" id="KW-0732">Signal</keyword>
<gene>
    <name evidence="3" type="ORF">OMQ_00300</name>
</gene>
<proteinExistence type="predicted"/>
<dbReference type="EMBL" id="AHYT01000001">
    <property type="protein sequence ID" value="EOT30596.1"/>
    <property type="molecule type" value="Genomic_DNA"/>
</dbReference>
<evidence type="ECO:0008006" key="5">
    <source>
        <dbReference type="Google" id="ProtNLM"/>
    </source>
</evidence>
<sequence length="269" mass="30043">MKRIIFVLFMLLLASCGRTTTPEESTESSHSMQATSMTTSETISEIPITSSSDTTETNELIPAETSANIVGTWTQENLTLTVDDQGHWQLTDGITSQGSLKVAVDNGNVKMVKLYGFNVSIDSIGNYFIAHFNHDSSKMTFGYLGTFSRQGTAEHTLADSAYMEIVEHEPIDFNHSLLGTWTMKNKEYDFQNVWNYNPDGTFEVYSDGKGEAMTGVYQVEYLENDRIRLTITYDGGESHTSDYLLRDGTLTEEGFEWAAQIRNTVPNAP</sequence>
<evidence type="ECO:0000313" key="4">
    <source>
        <dbReference type="Proteomes" id="UP000014136"/>
    </source>
</evidence>
<protein>
    <recommendedName>
        <fullName evidence="5">Lipoprotein</fullName>
    </recommendedName>
</protein>
<evidence type="ECO:0000313" key="3">
    <source>
        <dbReference type="EMBL" id="EOT30596.1"/>
    </source>
</evidence>
<feature type="region of interest" description="Disordered" evidence="1">
    <location>
        <begin position="19"/>
        <end position="56"/>
    </location>
</feature>
<name>S0JUG3_9ENTE</name>
<dbReference type="AlphaFoldDB" id="S0JUG3"/>
<dbReference type="STRING" id="41997.RV16_GL000489"/>
<feature type="chain" id="PRO_5038616606" description="Lipoprotein" evidence="2">
    <location>
        <begin position="21"/>
        <end position="269"/>
    </location>
</feature>
<keyword evidence="4" id="KW-1185">Reference proteome</keyword>
<dbReference type="RefSeq" id="WP_016174111.1">
    <property type="nucleotide sequence ID" value="NZ_KE136389.1"/>
</dbReference>
<evidence type="ECO:0000256" key="1">
    <source>
        <dbReference type="SAM" id="MobiDB-lite"/>
    </source>
</evidence>
<organism evidence="3 4">
    <name type="scientific">Enterococcus saccharolyticus subsp. saccharolyticus ATCC 43076</name>
    <dbReference type="NCBI Taxonomy" id="1139996"/>
    <lineage>
        <taxon>Bacteria</taxon>
        <taxon>Bacillati</taxon>
        <taxon>Bacillota</taxon>
        <taxon>Bacilli</taxon>
        <taxon>Lactobacillales</taxon>
        <taxon>Enterococcaceae</taxon>
        <taxon>Enterococcus</taxon>
    </lineage>
</organism>
<feature type="signal peptide" evidence="2">
    <location>
        <begin position="1"/>
        <end position="20"/>
    </location>
</feature>
<evidence type="ECO:0000256" key="2">
    <source>
        <dbReference type="SAM" id="SignalP"/>
    </source>
</evidence>
<accession>S0JUG3</accession>
<dbReference type="eggNOG" id="ENOG5032HJD">
    <property type="taxonomic scope" value="Bacteria"/>
</dbReference>
<dbReference type="PATRIC" id="fig|1139996.3.peg.293"/>